<comment type="caution">
    <text evidence="1">The sequence shown here is derived from an EMBL/GenBank/DDBJ whole genome shotgun (WGS) entry which is preliminary data.</text>
</comment>
<dbReference type="EMBL" id="RBIQ01000012">
    <property type="protein sequence ID" value="RKR07078.1"/>
    <property type="molecule type" value="Genomic_DNA"/>
</dbReference>
<dbReference type="RefSeq" id="WP_121069059.1">
    <property type="nucleotide sequence ID" value="NZ_RBIQ01000012.1"/>
</dbReference>
<dbReference type="AlphaFoldDB" id="A0A495DSJ9"/>
<name>A0A495DSJ9_9FLAO</name>
<dbReference type="OrthoDB" id="1417969at2"/>
<proteinExistence type="predicted"/>
<protein>
    <submittedName>
        <fullName evidence="1">Uncharacterized protein</fullName>
    </submittedName>
</protein>
<dbReference type="Proteomes" id="UP000269412">
    <property type="component" value="Unassembled WGS sequence"/>
</dbReference>
<evidence type="ECO:0000313" key="2">
    <source>
        <dbReference type="Proteomes" id="UP000269412"/>
    </source>
</evidence>
<dbReference type="PROSITE" id="PS51257">
    <property type="entry name" value="PROKAR_LIPOPROTEIN"/>
    <property type="match status" value="1"/>
</dbReference>
<keyword evidence="2" id="KW-1185">Reference proteome</keyword>
<gene>
    <name evidence="1" type="ORF">CLV91_3062</name>
</gene>
<organism evidence="1 2">
    <name type="scientific">Maribacter vaceletii</name>
    <dbReference type="NCBI Taxonomy" id="1206816"/>
    <lineage>
        <taxon>Bacteria</taxon>
        <taxon>Pseudomonadati</taxon>
        <taxon>Bacteroidota</taxon>
        <taxon>Flavobacteriia</taxon>
        <taxon>Flavobacteriales</taxon>
        <taxon>Flavobacteriaceae</taxon>
        <taxon>Maribacter</taxon>
    </lineage>
</organism>
<reference evidence="1 2" key="1">
    <citation type="submission" date="2018-10" db="EMBL/GenBank/DDBJ databases">
        <title>Genomic Encyclopedia of Archaeal and Bacterial Type Strains, Phase II (KMG-II): from individual species to whole genera.</title>
        <authorList>
            <person name="Goeker M."/>
        </authorList>
    </citation>
    <scope>NUCLEOTIDE SEQUENCE [LARGE SCALE GENOMIC DNA]</scope>
    <source>
        <strain evidence="1 2">DSM 25230</strain>
    </source>
</reference>
<sequence length="171" mass="18777">MKNLLLSISAVLFFSCDDGDLQIETIDFDSITTINTCNTVEVSTASLLFKINTVEALILELPANALKNEVITEATVNAITESGPYKLTYRTFSDNVSKDYFCSSVPLTSPTVVEEIIAKSGNILITTSEENSTTYNHNITLENITFETSENNRITNLSINDYGKVVTTKAN</sequence>
<evidence type="ECO:0000313" key="1">
    <source>
        <dbReference type="EMBL" id="RKR07078.1"/>
    </source>
</evidence>
<accession>A0A495DSJ9</accession>